<dbReference type="CDD" id="cd05401">
    <property type="entry name" value="NT_GlnE_GlnD_like"/>
    <property type="match status" value="1"/>
</dbReference>
<evidence type="ECO:0000313" key="8">
    <source>
        <dbReference type="EMBL" id="MBB3661409.1"/>
    </source>
</evidence>
<evidence type="ECO:0000256" key="6">
    <source>
        <dbReference type="HAMAP-Rule" id="MF_00277"/>
    </source>
</evidence>
<comment type="cofactor">
    <cofactor evidence="6">
        <name>Mg(2+)</name>
        <dbReference type="ChEBI" id="CHEBI:18420"/>
    </cofactor>
</comment>
<dbReference type="Gene3D" id="3.30.460.10">
    <property type="entry name" value="Beta Polymerase, domain 2"/>
    <property type="match status" value="1"/>
</dbReference>
<evidence type="ECO:0000259" key="7">
    <source>
        <dbReference type="PROSITE" id="PS51831"/>
    </source>
</evidence>
<accession>A0A839XI26</accession>
<keyword evidence="5 6" id="KW-0511">Multifunctional enzyme</keyword>
<name>A0A839XI26_9PSEU</name>
<evidence type="ECO:0000256" key="3">
    <source>
        <dbReference type="ARBA" id="ARBA00022801"/>
    </source>
</evidence>
<keyword evidence="1 6" id="KW-0808">Transferase</keyword>
<evidence type="ECO:0000256" key="2">
    <source>
        <dbReference type="ARBA" id="ARBA00022695"/>
    </source>
</evidence>
<evidence type="ECO:0000256" key="4">
    <source>
        <dbReference type="ARBA" id="ARBA00022842"/>
    </source>
</evidence>
<dbReference type="AlphaFoldDB" id="A0A839XI26"/>
<organism evidence="8 9">
    <name type="scientific">Prauserella sediminis</name>
    <dbReference type="NCBI Taxonomy" id="577680"/>
    <lineage>
        <taxon>Bacteria</taxon>
        <taxon>Bacillati</taxon>
        <taxon>Actinomycetota</taxon>
        <taxon>Actinomycetes</taxon>
        <taxon>Pseudonocardiales</taxon>
        <taxon>Pseudonocardiaceae</taxon>
        <taxon>Prauserella</taxon>
        <taxon>Prauserella salsuginis group</taxon>
    </lineage>
</organism>
<keyword evidence="4 6" id="KW-0460">Magnesium</keyword>
<sequence length="790" mass="84149">MVAGGLVEAVDRLLEGRHGRLGAAALRAALVDLYEFWLNKAAAAAGADVTGSLPDGVALVAVGGLGRRELVPFSDLDLVLLHNGHPEIGEIADALWYPLWDARIGLDHSVRTPAEALKVASEDLRTATGLLDGRFVAGDAALASRLVVAARDQWRRTARKRVPELVAATLDRWQRSGEIAQSSEPDLKHGRGGLRDLGLLDAFAVAQVADRPGEELTAARELLLDVRTELRRTVRRGRDVLGAEDAAVVASELDFGDRFALARRLSGAGRAVAYAVDVALRAADPPKGRFGRKPPRTPCGDGVVLHGDEVALARDAVPARDPGLLLRVGAASARTGTPIAHGTLRTLADTAPELRAPWPEPARRALTELLGAGAGLVDAVEALDRTGLWARLLPEWGAVRDLPPREPVHAWTVDRHLVQACVEAAGLTDTVARPDLLLLGALLHDIGKGREADHSELGAELAKHVAVRIGLSERDTELLVGMVRHHLLLPDTATRRDISEPETVERVAKTIDGDPVLLELLHALAKADSLATGPGVWTHWKAGLVAELVSRTRALLTGRPLPEPEAVDAAQRELVAEAVRTGRGQVIVAPDRRQDRTATVVFAVPAGAELLTPAAGVLALNSLEVHTATLHTVPPDGREPGDREAGTHESGRVGVFTASPRFGTPPDPALLRDQFARAVAGGLALAEKLAEKERAYAGAATGPVSPRVLWFDDETAGPETVVVELRAMDRIALLHRVAGALRRCDAEVRWAKAETLGNRVVDAFAVTPRTGTRDTGWRERIEQALLMAAG</sequence>
<dbReference type="GO" id="GO:0006808">
    <property type="term" value="P:regulation of nitrogen utilization"/>
    <property type="evidence" value="ECO:0007669"/>
    <property type="project" value="UniProtKB-UniRule"/>
</dbReference>
<dbReference type="InterPro" id="IPR003607">
    <property type="entry name" value="HD/PDEase_dom"/>
</dbReference>
<dbReference type="GO" id="GO:0008081">
    <property type="term" value="F:phosphoric diester hydrolase activity"/>
    <property type="evidence" value="ECO:0007669"/>
    <property type="project" value="UniProtKB-UniRule"/>
</dbReference>
<gene>
    <name evidence="6" type="primary">glnD</name>
    <name evidence="8" type="ORF">FB384_000313</name>
</gene>
<dbReference type="EMBL" id="JACIBS010000001">
    <property type="protein sequence ID" value="MBB3661409.1"/>
    <property type="molecule type" value="Genomic_DNA"/>
</dbReference>
<dbReference type="SUPFAM" id="SSF81301">
    <property type="entry name" value="Nucleotidyltransferase"/>
    <property type="match status" value="1"/>
</dbReference>
<dbReference type="PANTHER" id="PTHR47320">
    <property type="entry name" value="BIFUNCTIONAL URIDYLYLTRANSFERASE/URIDYLYL-REMOVING ENZYME"/>
    <property type="match status" value="1"/>
</dbReference>
<comment type="activity regulation">
    <text evidence="6">Uridylyltransferase (UTase) activity is inhibited by glutamine, while glutamine activates uridylyl-removing (UR) activity.</text>
</comment>
<comment type="function">
    <text evidence="6">Modifies, by uridylylation and deuridylylation, the PII regulatory proteins (GlnB and homologs), in response to the nitrogen status of the cell that GlnD senses through the glutamine level. Under low glutamine levels, catalyzes the conversion of the PII proteins and UTP to PII-UMP and PPi, while under higher glutamine levels, GlnD hydrolyzes PII-UMP to PII and UMP (deuridylylation). Thus, controls uridylylation state and activity of the PII proteins, and plays an important role in the regulation of nitrogen metabolism.</text>
</comment>
<dbReference type="SUPFAM" id="SSF109604">
    <property type="entry name" value="HD-domain/PDEase-like"/>
    <property type="match status" value="1"/>
</dbReference>
<dbReference type="GO" id="GO:0008773">
    <property type="term" value="F:[protein-PII] uridylyltransferase activity"/>
    <property type="evidence" value="ECO:0007669"/>
    <property type="project" value="UniProtKB-UniRule"/>
</dbReference>
<dbReference type="HAMAP" id="MF_00277">
    <property type="entry name" value="PII_uridylyl_transf"/>
    <property type="match status" value="1"/>
</dbReference>
<comment type="catalytic activity">
    <reaction evidence="6">
        <text>[protein-PII]-L-tyrosine + UTP = [protein-PII]-uridylyl-L-tyrosine + diphosphate</text>
        <dbReference type="Rhea" id="RHEA:13673"/>
        <dbReference type="Rhea" id="RHEA-COMP:12147"/>
        <dbReference type="Rhea" id="RHEA-COMP:12148"/>
        <dbReference type="ChEBI" id="CHEBI:33019"/>
        <dbReference type="ChEBI" id="CHEBI:46398"/>
        <dbReference type="ChEBI" id="CHEBI:46858"/>
        <dbReference type="ChEBI" id="CHEBI:90602"/>
        <dbReference type="EC" id="2.7.7.59"/>
    </reaction>
</comment>
<evidence type="ECO:0000256" key="5">
    <source>
        <dbReference type="ARBA" id="ARBA00023268"/>
    </source>
</evidence>
<dbReference type="NCBIfam" id="NF002895">
    <property type="entry name" value="PRK03381.1"/>
    <property type="match status" value="1"/>
</dbReference>
<feature type="region of interest" description="Uridylyltransferase" evidence="6">
    <location>
        <begin position="1"/>
        <end position="298"/>
    </location>
</feature>
<keyword evidence="2 6" id="KW-0548">Nucleotidyltransferase</keyword>
<comment type="domain">
    <text evidence="6">Has four distinct domains: an N-terminal nucleotidyltransferase (NT) domain responsible for UTase activity, a central HD domain that encodes UR activity, and two C-terminal ACT domains that seem to have a role in glutamine sensing.</text>
</comment>
<dbReference type="InterPro" id="IPR006674">
    <property type="entry name" value="HD_domain"/>
</dbReference>
<evidence type="ECO:0000313" key="9">
    <source>
        <dbReference type="Proteomes" id="UP000564573"/>
    </source>
</evidence>
<dbReference type="PANTHER" id="PTHR47320:SF1">
    <property type="entry name" value="BIFUNCTIONAL URIDYLYLTRANSFERASE_URIDYLYL-REMOVING ENZYME"/>
    <property type="match status" value="1"/>
</dbReference>
<dbReference type="Gene3D" id="1.10.3090.10">
    <property type="entry name" value="cca-adding enzyme, domain 2"/>
    <property type="match status" value="1"/>
</dbReference>
<dbReference type="EC" id="3.1.4.-" evidence="6"/>
<dbReference type="Proteomes" id="UP000564573">
    <property type="component" value="Unassembled WGS sequence"/>
</dbReference>
<keyword evidence="9" id="KW-1185">Reference proteome</keyword>
<dbReference type="Pfam" id="PF01966">
    <property type="entry name" value="HD"/>
    <property type="match status" value="1"/>
</dbReference>
<dbReference type="InterPro" id="IPR043519">
    <property type="entry name" value="NT_sf"/>
</dbReference>
<feature type="domain" description="HD" evidence="7">
    <location>
        <begin position="413"/>
        <end position="514"/>
    </location>
</feature>
<reference evidence="8 9" key="1">
    <citation type="submission" date="2020-08" db="EMBL/GenBank/DDBJ databases">
        <title>Sequencing the genomes of 1000 actinobacteria strains.</title>
        <authorList>
            <person name="Klenk H.-P."/>
        </authorList>
    </citation>
    <scope>NUCLEOTIDE SEQUENCE [LARGE SCALE GENOMIC DNA]</scope>
    <source>
        <strain evidence="8 9">DSM 45267</strain>
    </source>
</reference>
<keyword evidence="3 6" id="KW-0378">Hydrolase</keyword>
<evidence type="ECO:0000256" key="1">
    <source>
        <dbReference type="ARBA" id="ARBA00022679"/>
    </source>
</evidence>
<dbReference type="EC" id="2.7.7.59" evidence="6"/>
<comment type="caution">
    <text evidence="6">Lacks conserved residue(s) required for the propagation of feature annotation.</text>
</comment>
<dbReference type="InterPro" id="IPR010043">
    <property type="entry name" value="UTase/UR"/>
</dbReference>
<proteinExistence type="inferred from homology"/>
<dbReference type="PROSITE" id="PS51831">
    <property type="entry name" value="HD"/>
    <property type="match status" value="1"/>
</dbReference>
<dbReference type="RefSeq" id="WP_183778467.1">
    <property type="nucleotide sequence ID" value="NZ_JACIBS010000001.1"/>
</dbReference>
<comment type="catalytic activity">
    <reaction evidence="6">
        <text>[protein-PII]-uridylyl-L-tyrosine + H2O = [protein-PII]-L-tyrosine + UMP + H(+)</text>
        <dbReference type="Rhea" id="RHEA:48600"/>
        <dbReference type="Rhea" id="RHEA-COMP:12147"/>
        <dbReference type="Rhea" id="RHEA-COMP:12148"/>
        <dbReference type="ChEBI" id="CHEBI:15377"/>
        <dbReference type="ChEBI" id="CHEBI:15378"/>
        <dbReference type="ChEBI" id="CHEBI:46858"/>
        <dbReference type="ChEBI" id="CHEBI:57865"/>
        <dbReference type="ChEBI" id="CHEBI:90602"/>
    </reaction>
</comment>
<comment type="caution">
    <text evidence="8">The sequence shown here is derived from an EMBL/GenBank/DDBJ whole genome shotgun (WGS) entry which is preliminary data.</text>
</comment>
<protein>
    <recommendedName>
        <fullName evidence="6">Bifunctional uridylyltransferase/uridylyl-removing enzyme</fullName>
        <shortName evidence="6">UTase/UR</shortName>
    </recommendedName>
    <alternativeName>
        <fullName evidence="6">Bifunctional [protein-PII] modification enzyme</fullName>
    </alternativeName>
    <alternativeName>
        <fullName evidence="6">Bifunctional nitrogen sensor protein</fullName>
    </alternativeName>
    <domain>
        <recommendedName>
            <fullName evidence="6">[Protein-PII] uridylyltransferase</fullName>
            <shortName evidence="6">PII uridylyltransferase</shortName>
            <shortName evidence="6">UTase</shortName>
            <ecNumber evidence="6">2.7.7.59</ecNumber>
        </recommendedName>
    </domain>
    <domain>
        <recommendedName>
            <fullName evidence="6">[Protein-PII]-UMP uridylyl-removing enzyme</fullName>
            <shortName evidence="6">UR</shortName>
            <ecNumber evidence="6">3.1.4.-</ecNumber>
        </recommendedName>
    </domain>
</protein>
<comment type="similarity">
    <text evidence="6">Belongs to the GlnD family.</text>
</comment>
<dbReference type="PIRSF" id="PIRSF006288">
    <property type="entry name" value="PII_uridyltransf"/>
    <property type="match status" value="1"/>
</dbReference>
<dbReference type="SMART" id="SM00471">
    <property type="entry name" value="HDc"/>
    <property type="match status" value="1"/>
</dbReference>